<evidence type="ECO:0000313" key="1">
    <source>
        <dbReference type="EMBL" id="CAH3172922.1"/>
    </source>
</evidence>
<comment type="caution">
    <text evidence="1">The sequence shown here is derived from an EMBL/GenBank/DDBJ whole genome shotgun (WGS) entry which is preliminary data.</text>
</comment>
<gene>
    <name evidence="1" type="ORF">PLOB_00013485</name>
</gene>
<reference evidence="1 2" key="1">
    <citation type="submission" date="2022-05" db="EMBL/GenBank/DDBJ databases">
        <authorList>
            <consortium name="Genoscope - CEA"/>
            <person name="William W."/>
        </authorList>
    </citation>
    <scope>NUCLEOTIDE SEQUENCE [LARGE SCALE GENOMIC DNA]</scope>
</reference>
<keyword evidence="2" id="KW-1185">Reference proteome</keyword>
<dbReference type="EMBL" id="CALNXK010000177">
    <property type="protein sequence ID" value="CAH3172922.1"/>
    <property type="molecule type" value="Genomic_DNA"/>
</dbReference>
<protein>
    <submittedName>
        <fullName evidence="1">Uncharacterized protein</fullName>
    </submittedName>
</protein>
<accession>A0ABN8R0T2</accession>
<name>A0ABN8R0T2_9CNID</name>
<proteinExistence type="predicted"/>
<dbReference type="Proteomes" id="UP001159405">
    <property type="component" value="Unassembled WGS sequence"/>
</dbReference>
<organism evidence="1 2">
    <name type="scientific">Porites lobata</name>
    <dbReference type="NCBI Taxonomy" id="104759"/>
    <lineage>
        <taxon>Eukaryota</taxon>
        <taxon>Metazoa</taxon>
        <taxon>Cnidaria</taxon>
        <taxon>Anthozoa</taxon>
        <taxon>Hexacorallia</taxon>
        <taxon>Scleractinia</taxon>
        <taxon>Fungiina</taxon>
        <taxon>Poritidae</taxon>
        <taxon>Porites</taxon>
    </lineage>
</organism>
<evidence type="ECO:0000313" key="2">
    <source>
        <dbReference type="Proteomes" id="UP001159405"/>
    </source>
</evidence>
<sequence length="144" mass="15783">QLQSAEFTGAVVSIEFRIKSNEVILACLFAFEVNTLGLVFQGFQCSSVTGGYLEIKNCNGTSCSARISGRSCDPSKTSFNIINAPATGGTTRKCIQFTSNSVSYALKVIGTNPPTLQFMRFLDHRTKRKSAYYQQKQCSKPTNN</sequence>
<feature type="non-terminal residue" evidence="1">
    <location>
        <position position="1"/>
    </location>
</feature>